<feature type="chain" id="PRO_5047067196" evidence="2">
    <location>
        <begin position="24"/>
        <end position="1023"/>
    </location>
</feature>
<reference evidence="5" key="1">
    <citation type="journal article" date="2019" name="Int. J. Syst. Evol. Microbiol.">
        <title>The Global Catalogue of Microorganisms (GCM) 10K type strain sequencing project: providing services to taxonomists for standard genome sequencing and annotation.</title>
        <authorList>
            <consortium name="The Broad Institute Genomics Platform"/>
            <consortium name="The Broad Institute Genome Sequencing Center for Infectious Disease"/>
            <person name="Wu L."/>
            <person name="Ma J."/>
        </authorList>
    </citation>
    <scope>NUCLEOTIDE SEQUENCE [LARGE SCALE GENOMIC DNA]</scope>
    <source>
        <strain evidence="5">CECT 8979</strain>
    </source>
</reference>
<comment type="caution">
    <text evidence="4">The sequence shown here is derived from an EMBL/GenBank/DDBJ whole genome shotgun (WGS) entry which is preliminary data.</text>
</comment>
<dbReference type="InterPro" id="IPR021655">
    <property type="entry name" value="Put_metal-bd"/>
</dbReference>
<dbReference type="Proteomes" id="UP001595812">
    <property type="component" value="Unassembled WGS sequence"/>
</dbReference>
<sequence>MKNKYLVASIVGILMTFSLSVSAQTPTFDCKFSDAEFGYTNFEGDGFGDWNFFRQNNNDATGGFFVATSNQNGDGDANNDGDINAGNGNSWGMYANSGDFVSATRDFDFAMSVGDSFSIKMDNGFIDGGTVGFGLQNNAGQDLIEFFFKSGESQYTLKGGDALSDTGNTGVAFTDEGLFLRFTLTDSDTFSVEIINEQTQAITVIERDLFFNPDQSVSKIRMFNSTAGSGPQRDAFFNRIEHCRVEDKDRDGENSLTDCDDDDASIFSGAPELCDGLDNDCDGSVDENVTTTFYADGDGDGFGDPNVTQDDCSAPAGFVANADDCDDSKDNVYPNAPELCDGLDNDCDGSVDEDVTTTFYADGDGDGFGDPNVTQDACSVPSGFVDKAGDCDDNDDTVYPNAPELCDGLDNDCDGSIDEDVTTTFYADADGDGFGDPNVTQEACSVPSGFVDKAGDCDDNDDTVYPNALELCDGLDNDCDGSVDEDVTTTFYADADGDGFGDPNVSQEACSEPVGFVANADDCNDSNDTVYPNAPELCDGLDNNCDGSADEDVTTTFYADADGDGFGDPNVTQEACSEPAGFVANADDCDDSNDTVYPNAPELCDGLDNDCDGSVDEDVTTTFYADADGDGFGDPNATQDACSVPSGFVTNADDCDDSNDTVYPNAPELCDGLDNDCDGFVPEYELNAASISNFSLPNEPQDINTVIMASATVSTSGTFSAEISWGDGVTTVANVDGNQVSGTHNYAEAGVYEARIDVTNQCGLVSSAIFQYVVIYDPNGGFVTGGGWITSPEGALVDQPQLSGKATFGFVSKYKRGQSIPDGNTTFKFNAGNFNFKSTSYDWLIVAGNKGQFKGNGTINNQGDYKFILTANDKGSDGDTFRIKIWDSNGGGLVYDNQLGISDSEDASTVIGGGQIIVHKPKKNNTSRNENESNGIDAEMSLNPSIDLTLSPNPASNQFKIHGLATGLSYTISIYDTLGKRVFFSNKYNDSTVALDNSIPKGLYIVRVVQGEANKTFKLIKQD</sequence>
<feature type="domain" description="PKD" evidence="3">
    <location>
        <begin position="724"/>
        <end position="768"/>
    </location>
</feature>
<keyword evidence="1 2" id="KW-0732">Signal</keyword>
<dbReference type="Pfam" id="PF11617">
    <property type="entry name" value="Cu-binding_MopE"/>
    <property type="match status" value="7"/>
</dbReference>
<organism evidence="4 5">
    <name type="scientific">Winogradskyella maritima</name>
    <dbReference type="NCBI Taxonomy" id="1517766"/>
    <lineage>
        <taxon>Bacteria</taxon>
        <taxon>Pseudomonadati</taxon>
        <taxon>Bacteroidota</taxon>
        <taxon>Flavobacteriia</taxon>
        <taxon>Flavobacteriales</taxon>
        <taxon>Flavobacteriaceae</taxon>
        <taxon>Winogradskyella</taxon>
    </lineage>
</organism>
<dbReference type="InterPro" id="IPR026444">
    <property type="entry name" value="Secre_tail"/>
</dbReference>
<evidence type="ECO:0000313" key="5">
    <source>
        <dbReference type="Proteomes" id="UP001595812"/>
    </source>
</evidence>
<dbReference type="InterPro" id="IPR013783">
    <property type="entry name" value="Ig-like_fold"/>
</dbReference>
<keyword evidence="5" id="KW-1185">Reference proteome</keyword>
<dbReference type="Pfam" id="PF18962">
    <property type="entry name" value="Por_Secre_tail"/>
    <property type="match status" value="1"/>
</dbReference>
<dbReference type="Gene3D" id="2.60.40.10">
    <property type="entry name" value="Immunoglobulins"/>
    <property type="match status" value="1"/>
</dbReference>
<dbReference type="PROSITE" id="PS50093">
    <property type="entry name" value="PKD"/>
    <property type="match status" value="1"/>
</dbReference>
<dbReference type="EMBL" id="JBHSAT010000022">
    <property type="protein sequence ID" value="MFC3878019.1"/>
    <property type="molecule type" value="Genomic_DNA"/>
</dbReference>
<dbReference type="RefSeq" id="WP_386101554.1">
    <property type="nucleotide sequence ID" value="NZ_JBHSAT010000022.1"/>
</dbReference>
<gene>
    <name evidence="4" type="ORF">ACFOSX_12345</name>
</gene>
<dbReference type="InterPro" id="IPR035986">
    <property type="entry name" value="PKD_dom_sf"/>
</dbReference>
<evidence type="ECO:0000259" key="3">
    <source>
        <dbReference type="PROSITE" id="PS50093"/>
    </source>
</evidence>
<dbReference type="NCBIfam" id="TIGR04183">
    <property type="entry name" value="Por_Secre_tail"/>
    <property type="match status" value="1"/>
</dbReference>
<proteinExistence type="predicted"/>
<dbReference type="InterPro" id="IPR000601">
    <property type="entry name" value="PKD_dom"/>
</dbReference>
<feature type="signal peptide" evidence="2">
    <location>
        <begin position="1"/>
        <end position="23"/>
    </location>
</feature>
<evidence type="ECO:0000313" key="4">
    <source>
        <dbReference type="EMBL" id="MFC3878019.1"/>
    </source>
</evidence>
<name>A0ABV8AKV4_9FLAO</name>
<protein>
    <submittedName>
        <fullName evidence="4">MopE-related protein</fullName>
    </submittedName>
</protein>
<evidence type="ECO:0000256" key="2">
    <source>
        <dbReference type="SAM" id="SignalP"/>
    </source>
</evidence>
<dbReference type="SUPFAM" id="SSF49299">
    <property type="entry name" value="PKD domain"/>
    <property type="match status" value="1"/>
</dbReference>
<evidence type="ECO:0000256" key="1">
    <source>
        <dbReference type="ARBA" id="ARBA00022729"/>
    </source>
</evidence>
<accession>A0ABV8AKV4</accession>